<feature type="compositionally biased region" description="Low complexity" evidence="1">
    <location>
        <begin position="46"/>
        <end position="60"/>
    </location>
</feature>
<keyword evidence="4" id="KW-1185">Reference proteome</keyword>
<dbReference type="AlphaFoldDB" id="A0A366HUN8"/>
<sequence>MNNPRQFRIKTRMPFRALARSCGLSMIFATGMLHAEDPTPVPASPPLAVAPGSAPSSPSLPSAPTPAPVATAPTVSIPTPPPSDPVAMKSADTAVTVPEAPAAGPPAPQDMQPPEFLACVGQQTKARWRQLYREQAPTPSSQRLRAAFTLGSLQGDAYLALQAGDSQRFRDNNQDVLNHCRVLGLAEKMSPDLMAEAKMAQTEDWAALRAKIGGTHKLTETLLQEQRDEDLAILVNLGMWMRLFEVASTLVVNDTEVQNKSLCVGSVHLLNELMARYERLTESTRQDPSVVLLGNVLQMLQKHWSNTDEAPPQETIEMTFEKLRFIMEKMK</sequence>
<evidence type="ECO:0000256" key="2">
    <source>
        <dbReference type="SAM" id="SignalP"/>
    </source>
</evidence>
<dbReference type="EMBL" id="QNRR01000001">
    <property type="protein sequence ID" value="RBP48001.1"/>
    <property type="molecule type" value="Genomic_DNA"/>
</dbReference>
<organism evidence="3 4">
    <name type="scientific">Roseimicrobium gellanilyticum</name>
    <dbReference type="NCBI Taxonomy" id="748857"/>
    <lineage>
        <taxon>Bacteria</taxon>
        <taxon>Pseudomonadati</taxon>
        <taxon>Verrucomicrobiota</taxon>
        <taxon>Verrucomicrobiia</taxon>
        <taxon>Verrucomicrobiales</taxon>
        <taxon>Verrucomicrobiaceae</taxon>
        <taxon>Roseimicrobium</taxon>
    </lineage>
</organism>
<feature type="signal peptide" evidence="2">
    <location>
        <begin position="1"/>
        <end position="35"/>
    </location>
</feature>
<protein>
    <submittedName>
        <fullName evidence="3">Uncharacterized protein</fullName>
    </submittedName>
</protein>
<gene>
    <name evidence="3" type="ORF">DES53_101801</name>
</gene>
<feature type="chain" id="PRO_5016620487" evidence="2">
    <location>
        <begin position="36"/>
        <end position="331"/>
    </location>
</feature>
<evidence type="ECO:0000313" key="3">
    <source>
        <dbReference type="EMBL" id="RBP48001.1"/>
    </source>
</evidence>
<proteinExistence type="predicted"/>
<accession>A0A366HUN8</accession>
<feature type="compositionally biased region" description="Low complexity" evidence="1">
    <location>
        <begin position="68"/>
        <end position="77"/>
    </location>
</feature>
<name>A0A366HUN8_9BACT</name>
<comment type="caution">
    <text evidence="3">The sequence shown here is derived from an EMBL/GenBank/DDBJ whole genome shotgun (WGS) entry which is preliminary data.</text>
</comment>
<keyword evidence="2" id="KW-0732">Signal</keyword>
<evidence type="ECO:0000313" key="4">
    <source>
        <dbReference type="Proteomes" id="UP000253426"/>
    </source>
</evidence>
<reference evidence="3 4" key="1">
    <citation type="submission" date="2018-06" db="EMBL/GenBank/DDBJ databases">
        <title>Genomic Encyclopedia of Type Strains, Phase IV (KMG-IV): sequencing the most valuable type-strain genomes for metagenomic binning, comparative biology and taxonomic classification.</title>
        <authorList>
            <person name="Goeker M."/>
        </authorList>
    </citation>
    <scope>NUCLEOTIDE SEQUENCE [LARGE SCALE GENOMIC DNA]</scope>
    <source>
        <strain evidence="3 4">DSM 25532</strain>
    </source>
</reference>
<feature type="region of interest" description="Disordered" evidence="1">
    <location>
        <begin position="39"/>
        <end position="88"/>
    </location>
</feature>
<evidence type="ECO:0000256" key="1">
    <source>
        <dbReference type="SAM" id="MobiDB-lite"/>
    </source>
</evidence>
<dbReference type="Proteomes" id="UP000253426">
    <property type="component" value="Unassembled WGS sequence"/>
</dbReference>